<evidence type="ECO:0000256" key="1">
    <source>
        <dbReference type="SAM" id="MobiDB-lite"/>
    </source>
</evidence>
<name>A0AAD7W440_9TELE</name>
<dbReference type="AlphaFoldDB" id="A0AAD7W440"/>
<keyword evidence="3" id="KW-1185">Reference proteome</keyword>
<feature type="region of interest" description="Disordered" evidence="1">
    <location>
        <begin position="38"/>
        <end position="101"/>
    </location>
</feature>
<dbReference type="EMBL" id="JAINUG010000311">
    <property type="protein sequence ID" value="KAJ8378771.1"/>
    <property type="molecule type" value="Genomic_DNA"/>
</dbReference>
<protein>
    <submittedName>
        <fullName evidence="2">Uncharacterized protein</fullName>
    </submittedName>
</protein>
<feature type="compositionally biased region" description="Polar residues" evidence="1">
    <location>
        <begin position="69"/>
        <end position="85"/>
    </location>
</feature>
<organism evidence="2 3">
    <name type="scientific">Aldrovandia affinis</name>
    <dbReference type="NCBI Taxonomy" id="143900"/>
    <lineage>
        <taxon>Eukaryota</taxon>
        <taxon>Metazoa</taxon>
        <taxon>Chordata</taxon>
        <taxon>Craniata</taxon>
        <taxon>Vertebrata</taxon>
        <taxon>Euteleostomi</taxon>
        <taxon>Actinopterygii</taxon>
        <taxon>Neopterygii</taxon>
        <taxon>Teleostei</taxon>
        <taxon>Notacanthiformes</taxon>
        <taxon>Halosauridae</taxon>
        <taxon>Aldrovandia</taxon>
    </lineage>
</organism>
<evidence type="ECO:0000313" key="2">
    <source>
        <dbReference type="EMBL" id="KAJ8378771.1"/>
    </source>
</evidence>
<sequence>MVQQTVAIGAHCREWFDSHAEGETLSPVSRLRARWPPGVINGARGPRLGSLIHTDVPSARSEGPGGQAEKSTSNKPHAAANTTVPPRTLTAHICMAPGIAR</sequence>
<reference evidence="2" key="1">
    <citation type="journal article" date="2023" name="Science">
        <title>Genome structures resolve the early diversification of teleost fishes.</title>
        <authorList>
            <person name="Parey E."/>
            <person name="Louis A."/>
            <person name="Montfort J."/>
            <person name="Bouchez O."/>
            <person name="Roques C."/>
            <person name="Iampietro C."/>
            <person name="Lluch J."/>
            <person name="Castinel A."/>
            <person name="Donnadieu C."/>
            <person name="Desvignes T."/>
            <person name="Floi Bucao C."/>
            <person name="Jouanno E."/>
            <person name="Wen M."/>
            <person name="Mejri S."/>
            <person name="Dirks R."/>
            <person name="Jansen H."/>
            <person name="Henkel C."/>
            <person name="Chen W.J."/>
            <person name="Zahm M."/>
            <person name="Cabau C."/>
            <person name="Klopp C."/>
            <person name="Thompson A.W."/>
            <person name="Robinson-Rechavi M."/>
            <person name="Braasch I."/>
            <person name="Lecointre G."/>
            <person name="Bobe J."/>
            <person name="Postlethwait J.H."/>
            <person name="Berthelot C."/>
            <person name="Roest Crollius H."/>
            <person name="Guiguen Y."/>
        </authorList>
    </citation>
    <scope>NUCLEOTIDE SEQUENCE</scope>
    <source>
        <strain evidence="2">NC1722</strain>
    </source>
</reference>
<accession>A0AAD7W440</accession>
<dbReference type="Proteomes" id="UP001221898">
    <property type="component" value="Unassembled WGS sequence"/>
</dbReference>
<gene>
    <name evidence="2" type="ORF">AAFF_G00236430</name>
</gene>
<evidence type="ECO:0000313" key="3">
    <source>
        <dbReference type="Proteomes" id="UP001221898"/>
    </source>
</evidence>
<proteinExistence type="predicted"/>
<comment type="caution">
    <text evidence="2">The sequence shown here is derived from an EMBL/GenBank/DDBJ whole genome shotgun (WGS) entry which is preliminary data.</text>
</comment>